<feature type="transmembrane region" description="Helical" evidence="2">
    <location>
        <begin position="20"/>
        <end position="40"/>
    </location>
</feature>
<dbReference type="Proteomes" id="UP000323621">
    <property type="component" value="Unassembled WGS sequence"/>
</dbReference>
<evidence type="ECO:0000313" key="5">
    <source>
        <dbReference type="Proteomes" id="UP000323621"/>
    </source>
</evidence>
<dbReference type="RefSeq" id="WP_148381556.1">
    <property type="nucleotide sequence ID" value="NZ_VSKN01000029.1"/>
</dbReference>
<evidence type="ECO:0000313" key="4">
    <source>
        <dbReference type="EMBL" id="TYC08813.1"/>
    </source>
</evidence>
<protein>
    <submittedName>
        <fullName evidence="4">Sugar transferase</fullName>
    </submittedName>
</protein>
<organism evidence="4 5">
    <name type="scientific">Bizionia gelidisalsuginis</name>
    <dbReference type="NCBI Taxonomy" id="291188"/>
    <lineage>
        <taxon>Bacteria</taxon>
        <taxon>Pseudomonadati</taxon>
        <taxon>Bacteroidota</taxon>
        <taxon>Flavobacteriia</taxon>
        <taxon>Flavobacteriales</taxon>
        <taxon>Flavobacteriaceae</taxon>
        <taxon>Bizionia</taxon>
    </lineage>
</organism>
<comment type="similarity">
    <text evidence="1">Belongs to the bacterial sugar transferase family.</text>
</comment>
<dbReference type="PANTHER" id="PTHR30576:SF20">
    <property type="entry name" value="QUINOVOSAMINEPHOSPHOTRANSFERAE-RELATED"/>
    <property type="match status" value="1"/>
</dbReference>
<dbReference type="Pfam" id="PF02397">
    <property type="entry name" value="Bac_transf"/>
    <property type="match status" value="1"/>
</dbReference>
<evidence type="ECO:0000256" key="1">
    <source>
        <dbReference type="ARBA" id="ARBA00006464"/>
    </source>
</evidence>
<reference evidence="4 5" key="1">
    <citation type="submission" date="2019-08" db="EMBL/GenBank/DDBJ databases">
        <title>Genomes of Antarctic Bizionia species.</title>
        <authorList>
            <person name="Bowman J.P."/>
        </authorList>
    </citation>
    <scope>NUCLEOTIDE SEQUENCE [LARGE SCALE GENOMIC DNA]</scope>
    <source>
        <strain evidence="4 5">IC164</strain>
    </source>
</reference>
<dbReference type="EMBL" id="VSKN01000029">
    <property type="protein sequence ID" value="TYC08813.1"/>
    <property type="molecule type" value="Genomic_DNA"/>
</dbReference>
<sequence length="241" mass="27646">MTQTVSYRFYALLKRVFDFFLSIAGFLIIVPLFLVVMIILKLTGEGEIFYLQERLGLNKTRFYIYKFASMLKASSNIGNKGLTVRNDPRITKAGKLLRITKINELPQILNVIKGNMALVGPRPLLAKGFQNYTPEVQAVIYKNRPGITGIGSLIFRDEELLVTTYKALGKNPLEYYKTHIYPYKGALEYWYFYNCSLLVDFKILFLTFWSLVNSDSQLVYKAFKNLPPKPESLTVAGIHKL</sequence>
<keyword evidence="2" id="KW-0812">Transmembrane</keyword>
<feature type="transmembrane region" description="Helical" evidence="2">
    <location>
        <begin position="190"/>
        <end position="212"/>
    </location>
</feature>
<gene>
    <name evidence="4" type="ORF">ES677_13940</name>
</gene>
<evidence type="ECO:0000259" key="3">
    <source>
        <dbReference type="Pfam" id="PF02397"/>
    </source>
</evidence>
<keyword evidence="5" id="KW-1185">Reference proteome</keyword>
<keyword evidence="2" id="KW-1133">Transmembrane helix</keyword>
<accession>A0ABY3M7E1</accession>
<evidence type="ECO:0000256" key="2">
    <source>
        <dbReference type="SAM" id="Phobius"/>
    </source>
</evidence>
<keyword evidence="4" id="KW-0808">Transferase</keyword>
<name>A0ABY3M7E1_9FLAO</name>
<feature type="domain" description="Bacterial sugar transferase" evidence="3">
    <location>
        <begin position="14"/>
        <end position="212"/>
    </location>
</feature>
<proteinExistence type="inferred from homology"/>
<dbReference type="InterPro" id="IPR003362">
    <property type="entry name" value="Bact_transf"/>
</dbReference>
<dbReference type="GO" id="GO:0016740">
    <property type="term" value="F:transferase activity"/>
    <property type="evidence" value="ECO:0007669"/>
    <property type="project" value="UniProtKB-KW"/>
</dbReference>
<dbReference type="PANTHER" id="PTHR30576">
    <property type="entry name" value="COLANIC BIOSYNTHESIS UDP-GLUCOSE LIPID CARRIER TRANSFERASE"/>
    <property type="match status" value="1"/>
</dbReference>
<comment type="caution">
    <text evidence="4">The sequence shown here is derived from an EMBL/GenBank/DDBJ whole genome shotgun (WGS) entry which is preliminary data.</text>
</comment>
<keyword evidence="2" id="KW-0472">Membrane</keyword>